<dbReference type="Pfam" id="PF00010">
    <property type="entry name" value="HLH"/>
    <property type="match status" value="1"/>
</dbReference>
<accession>A0AAN7Y4T2</accession>
<reference evidence="3 4" key="1">
    <citation type="submission" date="2023-08" db="EMBL/GenBank/DDBJ databases">
        <title>Black Yeasts Isolated from many extreme environments.</title>
        <authorList>
            <person name="Coleine C."/>
            <person name="Stajich J.E."/>
            <person name="Selbmann L."/>
        </authorList>
    </citation>
    <scope>NUCLEOTIDE SEQUENCE [LARGE SCALE GENOMIC DNA]</scope>
    <source>
        <strain evidence="3 4">CCFEE 5910</strain>
    </source>
</reference>
<keyword evidence="4" id="KW-1185">Reference proteome</keyword>
<evidence type="ECO:0000259" key="2">
    <source>
        <dbReference type="PROSITE" id="PS50888"/>
    </source>
</evidence>
<feature type="compositionally biased region" description="Polar residues" evidence="1">
    <location>
        <begin position="10"/>
        <end position="22"/>
    </location>
</feature>
<organism evidence="3 4">
    <name type="scientific">Lithohypha guttulata</name>
    <dbReference type="NCBI Taxonomy" id="1690604"/>
    <lineage>
        <taxon>Eukaryota</taxon>
        <taxon>Fungi</taxon>
        <taxon>Dikarya</taxon>
        <taxon>Ascomycota</taxon>
        <taxon>Pezizomycotina</taxon>
        <taxon>Eurotiomycetes</taxon>
        <taxon>Chaetothyriomycetidae</taxon>
        <taxon>Chaetothyriales</taxon>
        <taxon>Trichomeriaceae</taxon>
        <taxon>Lithohypha</taxon>
    </lineage>
</organism>
<dbReference type="Proteomes" id="UP001309876">
    <property type="component" value="Unassembled WGS sequence"/>
</dbReference>
<dbReference type="SUPFAM" id="SSF47459">
    <property type="entry name" value="HLH, helix-loop-helix DNA-binding domain"/>
    <property type="match status" value="1"/>
</dbReference>
<name>A0AAN7Y4T2_9EURO</name>
<dbReference type="EMBL" id="JAVRRJ010000008">
    <property type="protein sequence ID" value="KAK5082475.1"/>
    <property type="molecule type" value="Genomic_DNA"/>
</dbReference>
<dbReference type="AlphaFoldDB" id="A0AAN7Y4T2"/>
<evidence type="ECO:0000313" key="4">
    <source>
        <dbReference type="Proteomes" id="UP001309876"/>
    </source>
</evidence>
<proteinExistence type="predicted"/>
<sequence>MSRDQMAESEATSSPEADTPQSGVEDDSKLGSARMRNSKSSKPRLTAVQKNTNHKDAENKRRTAIRDRFTELSQLVPEATGQERSEQVMLAKTKGYLQAALEEIREMEHIAQQQGIQLPDDARLRDSDYGGPKWKQPHLAKYERSKNKKLAKGTIGVQDDADGEAEDD</sequence>
<dbReference type="PROSITE" id="PS50888">
    <property type="entry name" value="BHLH"/>
    <property type="match status" value="1"/>
</dbReference>
<feature type="domain" description="BHLH" evidence="2">
    <location>
        <begin position="49"/>
        <end position="100"/>
    </location>
</feature>
<comment type="caution">
    <text evidence="3">The sequence shown here is derived from an EMBL/GenBank/DDBJ whole genome shotgun (WGS) entry which is preliminary data.</text>
</comment>
<feature type="compositionally biased region" description="Acidic residues" evidence="1">
    <location>
        <begin position="159"/>
        <end position="168"/>
    </location>
</feature>
<evidence type="ECO:0000256" key="1">
    <source>
        <dbReference type="SAM" id="MobiDB-lite"/>
    </source>
</evidence>
<dbReference type="Gene3D" id="4.10.280.10">
    <property type="entry name" value="Helix-loop-helix DNA-binding domain"/>
    <property type="match status" value="1"/>
</dbReference>
<protein>
    <submittedName>
        <fullName evidence="3">Transcription factor</fullName>
    </submittedName>
</protein>
<feature type="region of interest" description="Disordered" evidence="1">
    <location>
        <begin position="112"/>
        <end position="168"/>
    </location>
</feature>
<dbReference type="GO" id="GO:0046983">
    <property type="term" value="F:protein dimerization activity"/>
    <property type="evidence" value="ECO:0007669"/>
    <property type="project" value="InterPro"/>
</dbReference>
<gene>
    <name evidence="3" type="primary">INO4</name>
    <name evidence="3" type="ORF">LTR05_007622</name>
</gene>
<dbReference type="InterPro" id="IPR011598">
    <property type="entry name" value="bHLH_dom"/>
</dbReference>
<feature type="compositionally biased region" description="Basic and acidic residues" evidence="1">
    <location>
        <begin position="53"/>
        <end position="70"/>
    </location>
</feature>
<evidence type="ECO:0000313" key="3">
    <source>
        <dbReference type="EMBL" id="KAK5082475.1"/>
    </source>
</evidence>
<feature type="region of interest" description="Disordered" evidence="1">
    <location>
        <begin position="1"/>
        <end position="71"/>
    </location>
</feature>
<dbReference type="InterPro" id="IPR036638">
    <property type="entry name" value="HLH_DNA-bd_sf"/>
</dbReference>